<feature type="compositionally biased region" description="Pro residues" evidence="1">
    <location>
        <begin position="282"/>
        <end position="295"/>
    </location>
</feature>
<gene>
    <name evidence="2" type="ORF">AK812_SmicGene25876</name>
</gene>
<feature type="compositionally biased region" description="Low complexity" evidence="1">
    <location>
        <begin position="312"/>
        <end position="326"/>
    </location>
</feature>
<evidence type="ECO:0000313" key="3">
    <source>
        <dbReference type="Proteomes" id="UP000186817"/>
    </source>
</evidence>
<feature type="region of interest" description="Disordered" evidence="1">
    <location>
        <begin position="253"/>
        <end position="399"/>
    </location>
</feature>
<sequence>MAPAPRPAPGAASLRLLQSLAIGVELANGWHTWHEVLNRGDMLALPLCIGGLLLGSALTHAASRKSGAQVAVGSSLFWLSCTLSGGLLAIAQLRLRLQTANEDAFFVNALVSSALLGCCLPHAVREMLVCPSAEVLMPCIFAVLVTEVVCSQDAFPQFQALAGLFLLFGGLQGLAVADVSQLSPAERKTGAAMKAPRAAERQGGPGKEKEPPADPFFPATVLESQKYSPHFMVKQRRRCLAASEGGDPLLQLVARQAPETQRGKAKAEAKRRDKAPMREPVPFDPLPGEAPPRPVDPSTRNRRHSETSEATQLSLQSQGSQGAAAAEDSHAVDEAPEPATGESMEEKPEHASSALLETAKPMVARAEEDAPGDGESGGGAGASRETATEAGSFRLGFLF</sequence>
<keyword evidence="3" id="KW-1185">Reference proteome</keyword>
<name>A0A1Q9DB37_SYMMI</name>
<comment type="caution">
    <text evidence="2">The sequence shown here is derived from an EMBL/GenBank/DDBJ whole genome shotgun (WGS) entry which is preliminary data.</text>
</comment>
<proteinExistence type="predicted"/>
<evidence type="ECO:0000313" key="2">
    <source>
        <dbReference type="EMBL" id="OLP92329.1"/>
    </source>
</evidence>
<feature type="compositionally biased region" description="Low complexity" evidence="1">
    <location>
        <begin position="382"/>
        <end position="391"/>
    </location>
</feature>
<dbReference type="Proteomes" id="UP000186817">
    <property type="component" value="Unassembled WGS sequence"/>
</dbReference>
<reference evidence="2 3" key="1">
    <citation type="submission" date="2016-02" db="EMBL/GenBank/DDBJ databases">
        <title>Genome analysis of coral dinoflagellate symbionts highlights evolutionary adaptations to a symbiotic lifestyle.</title>
        <authorList>
            <person name="Aranda M."/>
            <person name="Li Y."/>
            <person name="Liew Y.J."/>
            <person name="Baumgarten S."/>
            <person name="Simakov O."/>
            <person name="Wilson M."/>
            <person name="Piel J."/>
            <person name="Ashoor H."/>
            <person name="Bougouffa S."/>
            <person name="Bajic V.B."/>
            <person name="Ryu T."/>
            <person name="Ravasi T."/>
            <person name="Bayer T."/>
            <person name="Micklem G."/>
            <person name="Kim H."/>
            <person name="Bhak J."/>
            <person name="Lajeunesse T.C."/>
            <person name="Voolstra C.R."/>
        </authorList>
    </citation>
    <scope>NUCLEOTIDE SEQUENCE [LARGE SCALE GENOMIC DNA]</scope>
    <source>
        <strain evidence="2 3">CCMP2467</strain>
    </source>
</reference>
<evidence type="ECO:0000256" key="1">
    <source>
        <dbReference type="SAM" id="MobiDB-lite"/>
    </source>
</evidence>
<dbReference type="AlphaFoldDB" id="A0A1Q9DB37"/>
<organism evidence="2 3">
    <name type="scientific">Symbiodinium microadriaticum</name>
    <name type="common">Dinoflagellate</name>
    <name type="synonym">Zooxanthella microadriatica</name>
    <dbReference type="NCBI Taxonomy" id="2951"/>
    <lineage>
        <taxon>Eukaryota</taxon>
        <taxon>Sar</taxon>
        <taxon>Alveolata</taxon>
        <taxon>Dinophyceae</taxon>
        <taxon>Suessiales</taxon>
        <taxon>Symbiodiniaceae</taxon>
        <taxon>Symbiodinium</taxon>
    </lineage>
</organism>
<accession>A0A1Q9DB37</accession>
<feature type="region of interest" description="Disordered" evidence="1">
    <location>
        <begin position="187"/>
        <end position="217"/>
    </location>
</feature>
<feature type="compositionally biased region" description="Basic and acidic residues" evidence="1">
    <location>
        <begin position="261"/>
        <end position="277"/>
    </location>
</feature>
<protein>
    <submittedName>
        <fullName evidence="2">Uncharacterized protein</fullName>
    </submittedName>
</protein>
<dbReference type="EMBL" id="LSRX01000626">
    <property type="protein sequence ID" value="OLP92329.1"/>
    <property type="molecule type" value="Genomic_DNA"/>
</dbReference>